<evidence type="ECO:0000256" key="1">
    <source>
        <dbReference type="SAM" id="Phobius"/>
    </source>
</evidence>
<accession>A0A1Z4KN27</accession>
<feature type="transmembrane region" description="Helical" evidence="1">
    <location>
        <begin position="276"/>
        <end position="297"/>
    </location>
</feature>
<reference evidence="2 3" key="1">
    <citation type="submission" date="2017-06" db="EMBL/GenBank/DDBJ databases">
        <title>Genome sequencing of cyanobaciteial culture collection at National Institute for Environmental Studies (NIES).</title>
        <authorList>
            <person name="Hirose Y."/>
            <person name="Shimura Y."/>
            <person name="Fujisawa T."/>
            <person name="Nakamura Y."/>
            <person name="Kawachi M."/>
        </authorList>
    </citation>
    <scope>NUCLEOTIDE SEQUENCE [LARGE SCALE GENOMIC DNA]</scope>
    <source>
        <strain evidence="2 3">NIES-23</strain>
    </source>
</reference>
<gene>
    <name evidence="2" type="ORF">NIES23_31700</name>
</gene>
<evidence type="ECO:0000313" key="3">
    <source>
        <dbReference type="Proteomes" id="UP000217507"/>
    </source>
</evidence>
<proteinExistence type="predicted"/>
<evidence type="ECO:0000313" key="2">
    <source>
        <dbReference type="EMBL" id="BAY70366.1"/>
    </source>
</evidence>
<keyword evidence="1" id="KW-0472">Membrane</keyword>
<keyword evidence="1" id="KW-1133">Transmembrane helix</keyword>
<name>A0A1Z4KN27_ANAVA</name>
<protein>
    <submittedName>
        <fullName evidence="2">Uncharacterized protein</fullName>
    </submittedName>
</protein>
<dbReference type="EMBL" id="AP018216">
    <property type="protein sequence ID" value="BAY70366.1"/>
    <property type="molecule type" value="Genomic_DNA"/>
</dbReference>
<sequence>MNLATATTPKTFSLLSIGQRGVGKTVFLAGSYTELSPDSQTNTPQKLWFDCQDTEVQANLENIKNHVARTNLYPPPTIKITNFNFSLKRQIRSSVETVCNFRWWDIPGESCNIHNPDFQEMILTSSGCCVFINANALINDQNYPHLLEDIYNQVAAIASVVYKYNIKYAFALILTKCDLLELNPSTLLQIDQHLQPLITYLDSLKATYQKFYSAIPIVSLDGVSSLKAKGAASPLLWLLSNLNDVEIYPPQEDLTDEPSQQSFIAWIPRPKSSKEVLLVSLVSAILLGAIASLFLSFKSLTSIPQQAPTIEQPSNPIKQY</sequence>
<dbReference type="InterPro" id="IPR027417">
    <property type="entry name" value="P-loop_NTPase"/>
</dbReference>
<dbReference type="Proteomes" id="UP000217507">
    <property type="component" value="Chromosome"/>
</dbReference>
<dbReference type="SUPFAM" id="SSF52540">
    <property type="entry name" value="P-loop containing nucleoside triphosphate hydrolases"/>
    <property type="match status" value="1"/>
</dbReference>
<organism evidence="2 3">
    <name type="scientific">Trichormus variabilis NIES-23</name>
    <dbReference type="NCBI Taxonomy" id="1973479"/>
    <lineage>
        <taxon>Bacteria</taxon>
        <taxon>Bacillati</taxon>
        <taxon>Cyanobacteriota</taxon>
        <taxon>Cyanophyceae</taxon>
        <taxon>Nostocales</taxon>
        <taxon>Nostocaceae</taxon>
        <taxon>Trichormus</taxon>
    </lineage>
</organism>
<dbReference type="AlphaFoldDB" id="A0A1Z4KN27"/>
<keyword evidence="1" id="KW-0812">Transmembrane</keyword>